<keyword evidence="4" id="KW-1185">Reference proteome</keyword>
<proteinExistence type="predicted"/>
<dbReference type="GO" id="GO:0006508">
    <property type="term" value="P:proteolysis"/>
    <property type="evidence" value="ECO:0007669"/>
    <property type="project" value="InterPro"/>
</dbReference>
<evidence type="ECO:0000313" key="4">
    <source>
        <dbReference type="Proteomes" id="UP001139353"/>
    </source>
</evidence>
<dbReference type="PANTHER" id="PTHR34853:SF1">
    <property type="entry name" value="LIPASE 5"/>
    <property type="match status" value="1"/>
</dbReference>
<dbReference type="PANTHER" id="PTHR34853">
    <property type="match status" value="1"/>
</dbReference>
<dbReference type="GO" id="GO:0004806">
    <property type="term" value="F:triacylglycerol lipase activity"/>
    <property type="evidence" value="ECO:0007669"/>
    <property type="project" value="InterPro"/>
</dbReference>
<feature type="region of interest" description="Disordered" evidence="1">
    <location>
        <begin position="26"/>
        <end position="45"/>
    </location>
</feature>
<evidence type="ECO:0000259" key="2">
    <source>
        <dbReference type="Pfam" id="PF00326"/>
    </source>
</evidence>
<dbReference type="Pfam" id="PF00326">
    <property type="entry name" value="Peptidase_S9"/>
    <property type="match status" value="1"/>
</dbReference>
<dbReference type="InterPro" id="IPR005152">
    <property type="entry name" value="Lipase_secreted"/>
</dbReference>
<dbReference type="RefSeq" id="WP_275684213.1">
    <property type="nucleotide sequence ID" value="NZ_JAJLJH010000007.1"/>
</dbReference>
<dbReference type="Proteomes" id="UP001139353">
    <property type="component" value="Unassembled WGS sequence"/>
</dbReference>
<dbReference type="GO" id="GO:0008236">
    <property type="term" value="F:serine-type peptidase activity"/>
    <property type="evidence" value="ECO:0007669"/>
    <property type="project" value="InterPro"/>
</dbReference>
<protein>
    <submittedName>
        <fullName evidence="3">Prolyl oligopeptidase family serine peptidase</fullName>
    </submittedName>
</protein>
<sequence>MTLTRALTAIVAALLTTNLSGCGGDSSSTASAAPPVTDNSGVRGSLIVNPPPRVLSLDTSGVTAQVATFGVLGTQLAGVAGAPRCGIDVHHFEYATVGAAGEKTTASGALMVPTGSDPACTGSRPLMMYAHGSSEVHGVDMTALTPQAPYGVTSIEIAALFVAQGWIVIAPNYAGYDTSTLNYHSHHIADQESKDMIDALAAARKSFAKLQHPVTDNGKLFLTGHSEGGYVTMATLRAMQQAGIAVTAAAPSSGNYAESMGYEALVGTPGALLSISDVVPDDILKYAMQFTAWQKADGDLYQSPTEIYPAGYAPTMETIGPNDTPAATLVAQGRLPAFLLANDEPGVAALSPARQALFGAPDQSLIKTSFLQAAIADAAANPCPATSTTEPLACTPANPVRKAWHRNDLRTFAPTVPLLMCGGHGDTEVDFANTTLTYAYFQNHGAGSSLLAPLDVDSAATAGDPWTAAKAAFVSARNAVIAAGGDPSSTDNYHFLAQAACGVAARDFFKTFQ</sequence>
<dbReference type="AlphaFoldDB" id="A0A9X1YKV1"/>
<dbReference type="SUPFAM" id="SSF53474">
    <property type="entry name" value="alpha/beta-Hydrolases"/>
    <property type="match status" value="1"/>
</dbReference>
<feature type="domain" description="Peptidase S9 prolyl oligopeptidase catalytic" evidence="2">
    <location>
        <begin position="158"/>
        <end position="241"/>
    </location>
</feature>
<dbReference type="Gene3D" id="3.40.50.1820">
    <property type="entry name" value="alpha/beta hydrolase"/>
    <property type="match status" value="2"/>
</dbReference>
<dbReference type="InterPro" id="IPR001375">
    <property type="entry name" value="Peptidase_S9_cat"/>
</dbReference>
<accession>A0A9X1YKV1</accession>
<comment type="caution">
    <text evidence="3">The sequence shown here is derived from an EMBL/GenBank/DDBJ whole genome shotgun (WGS) entry which is preliminary data.</text>
</comment>
<gene>
    <name evidence="3" type="ORF">LPC04_20885</name>
</gene>
<dbReference type="InterPro" id="IPR029058">
    <property type="entry name" value="AB_hydrolase_fold"/>
</dbReference>
<organism evidence="3 4">
    <name type="scientific">Scleromatobacter humisilvae</name>
    <dbReference type="NCBI Taxonomy" id="2897159"/>
    <lineage>
        <taxon>Bacteria</taxon>
        <taxon>Pseudomonadati</taxon>
        <taxon>Pseudomonadota</taxon>
        <taxon>Betaproteobacteria</taxon>
        <taxon>Burkholderiales</taxon>
        <taxon>Sphaerotilaceae</taxon>
        <taxon>Scleromatobacter</taxon>
    </lineage>
</organism>
<dbReference type="EMBL" id="JAJLJH010000007">
    <property type="protein sequence ID" value="MCK9688169.1"/>
    <property type="molecule type" value="Genomic_DNA"/>
</dbReference>
<evidence type="ECO:0000313" key="3">
    <source>
        <dbReference type="EMBL" id="MCK9688169.1"/>
    </source>
</evidence>
<name>A0A9X1YKV1_9BURK</name>
<reference evidence="3" key="1">
    <citation type="submission" date="2021-11" db="EMBL/GenBank/DDBJ databases">
        <title>BS-T2-15 a new species belonging to the Comamonadaceae family isolated from the soil of a French oak forest.</title>
        <authorList>
            <person name="Mieszkin S."/>
            <person name="Alain K."/>
        </authorList>
    </citation>
    <scope>NUCLEOTIDE SEQUENCE</scope>
    <source>
        <strain evidence="3">BS-T2-15</strain>
    </source>
</reference>
<evidence type="ECO:0000256" key="1">
    <source>
        <dbReference type="SAM" id="MobiDB-lite"/>
    </source>
</evidence>
<dbReference type="GO" id="GO:0016042">
    <property type="term" value="P:lipid catabolic process"/>
    <property type="evidence" value="ECO:0007669"/>
    <property type="project" value="InterPro"/>
</dbReference>